<keyword evidence="9" id="KW-1133">Transmembrane helix</keyword>
<dbReference type="InterPro" id="IPR011712">
    <property type="entry name" value="Sig_transdc_His_kin_sub3_dim/P"/>
</dbReference>
<name>A0A7X0RGB1_9ACTN</name>
<gene>
    <name evidence="11" type="ORF">H5V45_05625</name>
</gene>
<feature type="transmembrane region" description="Helical" evidence="9">
    <location>
        <begin position="20"/>
        <end position="37"/>
    </location>
</feature>
<organism evidence="11 12">
    <name type="scientific">Nocardioides luti</name>
    <dbReference type="NCBI Taxonomy" id="2761101"/>
    <lineage>
        <taxon>Bacteria</taxon>
        <taxon>Bacillati</taxon>
        <taxon>Actinomycetota</taxon>
        <taxon>Actinomycetes</taxon>
        <taxon>Propionibacteriales</taxon>
        <taxon>Nocardioidaceae</taxon>
        <taxon>Nocardioides</taxon>
    </lineage>
</organism>
<evidence type="ECO:0000256" key="9">
    <source>
        <dbReference type="SAM" id="Phobius"/>
    </source>
</evidence>
<keyword evidence="9" id="KW-0472">Membrane</keyword>
<dbReference type="GO" id="GO:0016020">
    <property type="term" value="C:membrane"/>
    <property type="evidence" value="ECO:0007669"/>
    <property type="project" value="InterPro"/>
</dbReference>
<evidence type="ECO:0000256" key="1">
    <source>
        <dbReference type="ARBA" id="ARBA00000085"/>
    </source>
</evidence>
<evidence type="ECO:0000256" key="5">
    <source>
        <dbReference type="ARBA" id="ARBA00022741"/>
    </source>
</evidence>
<dbReference type="InterPro" id="IPR050482">
    <property type="entry name" value="Sensor_HK_TwoCompSys"/>
</dbReference>
<dbReference type="Pfam" id="PF07730">
    <property type="entry name" value="HisKA_3"/>
    <property type="match status" value="1"/>
</dbReference>
<dbReference type="RefSeq" id="WP_185252026.1">
    <property type="nucleotide sequence ID" value="NZ_JACKXE010000001.1"/>
</dbReference>
<dbReference type="GO" id="GO:0005524">
    <property type="term" value="F:ATP binding"/>
    <property type="evidence" value="ECO:0007669"/>
    <property type="project" value="UniProtKB-KW"/>
</dbReference>
<dbReference type="PANTHER" id="PTHR24421">
    <property type="entry name" value="NITRATE/NITRITE SENSOR PROTEIN NARX-RELATED"/>
    <property type="match status" value="1"/>
</dbReference>
<reference evidence="11 12" key="1">
    <citation type="submission" date="2020-08" db="EMBL/GenBank/DDBJ databases">
        <authorList>
            <person name="Seo M.-J."/>
        </authorList>
    </citation>
    <scope>NUCLEOTIDE SEQUENCE [LARGE SCALE GENOMIC DNA]</scope>
    <source>
        <strain evidence="11 12">KIGAM211</strain>
    </source>
</reference>
<sequence length="388" mass="42622">MDRPSPEECQPPLTRWSHLWRLALMLLISAVAWGPVLQRQWTDHHALLWADVLIGVPAYVLVTWRRRWPLPMALVLGAVSSFSGLAAGPATLAAVSLATRRRLWPIAAVAVVTLCAGQTFSTMQPANGADPYWVTLSINAAFTAGILGWGMYIGSRRELLWTLRSRAERAEAEQELRVARARGNERARIAREMHDVLAHRISQISMHAGALGYREDLTADEMRASAVVIQEKAHEALTDLRGVLGVLRDTETGELLHTPQPTYADLPVLVQEVQETGLHVEYHDLLERDDVAVPDAAGRTVYRIVQEGITNARKHAPGALLTIQVSGSPTDGIDILLRNPLGFGRSRTPGAGLGLVGLAERAVLRGGRLEHRRDGSTFVLHGWIPWTA</sequence>
<feature type="transmembrane region" description="Helical" evidence="9">
    <location>
        <begin position="102"/>
        <end position="120"/>
    </location>
</feature>
<dbReference type="GO" id="GO:0046983">
    <property type="term" value="F:protein dimerization activity"/>
    <property type="evidence" value="ECO:0007669"/>
    <property type="project" value="InterPro"/>
</dbReference>
<evidence type="ECO:0000313" key="11">
    <source>
        <dbReference type="EMBL" id="MBB6626795.1"/>
    </source>
</evidence>
<evidence type="ECO:0000256" key="8">
    <source>
        <dbReference type="ARBA" id="ARBA00023012"/>
    </source>
</evidence>
<dbReference type="Proteomes" id="UP000523955">
    <property type="component" value="Unassembled WGS sequence"/>
</dbReference>
<keyword evidence="8" id="KW-0902">Two-component regulatory system</keyword>
<feature type="transmembrane region" description="Helical" evidence="9">
    <location>
        <begin position="132"/>
        <end position="154"/>
    </location>
</feature>
<dbReference type="Gene3D" id="1.20.5.1930">
    <property type="match status" value="1"/>
</dbReference>
<keyword evidence="6 11" id="KW-0418">Kinase</keyword>
<keyword evidence="4" id="KW-0808">Transferase</keyword>
<feature type="transmembrane region" description="Helical" evidence="9">
    <location>
        <begin position="70"/>
        <end position="95"/>
    </location>
</feature>
<protein>
    <recommendedName>
        <fullName evidence="2">histidine kinase</fullName>
        <ecNumber evidence="2">2.7.13.3</ecNumber>
    </recommendedName>
</protein>
<dbReference type="Gene3D" id="3.30.565.10">
    <property type="entry name" value="Histidine kinase-like ATPase, C-terminal domain"/>
    <property type="match status" value="1"/>
</dbReference>
<proteinExistence type="predicted"/>
<evidence type="ECO:0000256" key="7">
    <source>
        <dbReference type="ARBA" id="ARBA00022840"/>
    </source>
</evidence>
<evidence type="ECO:0000256" key="6">
    <source>
        <dbReference type="ARBA" id="ARBA00022777"/>
    </source>
</evidence>
<dbReference type="EMBL" id="JACKXE010000001">
    <property type="protein sequence ID" value="MBB6626795.1"/>
    <property type="molecule type" value="Genomic_DNA"/>
</dbReference>
<evidence type="ECO:0000256" key="2">
    <source>
        <dbReference type="ARBA" id="ARBA00012438"/>
    </source>
</evidence>
<evidence type="ECO:0000256" key="4">
    <source>
        <dbReference type="ARBA" id="ARBA00022679"/>
    </source>
</evidence>
<dbReference type="SUPFAM" id="SSF55874">
    <property type="entry name" value="ATPase domain of HSP90 chaperone/DNA topoisomerase II/histidine kinase"/>
    <property type="match status" value="1"/>
</dbReference>
<feature type="domain" description="Signal transduction histidine kinase subgroup 3 dimerisation and phosphoacceptor" evidence="10">
    <location>
        <begin position="185"/>
        <end position="250"/>
    </location>
</feature>
<keyword evidence="7" id="KW-0067">ATP-binding</keyword>
<dbReference type="AlphaFoldDB" id="A0A7X0RGB1"/>
<accession>A0A7X0RGB1</accession>
<dbReference type="CDD" id="cd16917">
    <property type="entry name" value="HATPase_UhpB-NarQ-NarX-like"/>
    <property type="match status" value="1"/>
</dbReference>
<feature type="transmembrane region" description="Helical" evidence="9">
    <location>
        <begin position="46"/>
        <end position="64"/>
    </location>
</feature>
<keyword evidence="9" id="KW-0812">Transmembrane</keyword>
<evidence type="ECO:0000259" key="10">
    <source>
        <dbReference type="Pfam" id="PF07730"/>
    </source>
</evidence>
<evidence type="ECO:0000256" key="3">
    <source>
        <dbReference type="ARBA" id="ARBA00022553"/>
    </source>
</evidence>
<dbReference type="PANTHER" id="PTHR24421:SF10">
    <property type="entry name" value="NITRATE_NITRITE SENSOR PROTEIN NARQ"/>
    <property type="match status" value="1"/>
</dbReference>
<comment type="catalytic activity">
    <reaction evidence="1">
        <text>ATP + protein L-histidine = ADP + protein N-phospho-L-histidine.</text>
        <dbReference type="EC" id="2.7.13.3"/>
    </reaction>
</comment>
<dbReference type="EC" id="2.7.13.3" evidence="2"/>
<keyword evidence="3" id="KW-0597">Phosphoprotein</keyword>
<keyword evidence="5" id="KW-0547">Nucleotide-binding</keyword>
<dbReference type="InterPro" id="IPR036890">
    <property type="entry name" value="HATPase_C_sf"/>
</dbReference>
<evidence type="ECO:0000313" key="12">
    <source>
        <dbReference type="Proteomes" id="UP000523955"/>
    </source>
</evidence>
<keyword evidence="12" id="KW-1185">Reference proteome</keyword>
<dbReference type="GO" id="GO:0000155">
    <property type="term" value="F:phosphorelay sensor kinase activity"/>
    <property type="evidence" value="ECO:0007669"/>
    <property type="project" value="InterPro"/>
</dbReference>
<comment type="caution">
    <text evidence="11">The sequence shown here is derived from an EMBL/GenBank/DDBJ whole genome shotgun (WGS) entry which is preliminary data.</text>
</comment>